<dbReference type="EMBL" id="KN837144">
    <property type="protein sequence ID" value="KIJ40366.1"/>
    <property type="molecule type" value="Genomic_DNA"/>
</dbReference>
<name>A0A0C9VR23_SPHS4</name>
<evidence type="ECO:0000313" key="2">
    <source>
        <dbReference type="EMBL" id="KIJ40366.1"/>
    </source>
</evidence>
<accession>A0A0C9VR23</accession>
<evidence type="ECO:0000256" key="1">
    <source>
        <dbReference type="SAM" id="MobiDB-lite"/>
    </source>
</evidence>
<organism evidence="2 3">
    <name type="scientific">Sphaerobolus stellatus (strain SS14)</name>
    <dbReference type="NCBI Taxonomy" id="990650"/>
    <lineage>
        <taxon>Eukaryota</taxon>
        <taxon>Fungi</taxon>
        <taxon>Dikarya</taxon>
        <taxon>Basidiomycota</taxon>
        <taxon>Agaricomycotina</taxon>
        <taxon>Agaricomycetes</taxon>
        <taxon>Phallomycetidae</taxon>
        <taxon>Geastrales</taxon>
        <taxon>Sphaerobolaceae</taxon>
        <taxon>Sphaerobolus</taxon>
    </lineage>
</organism>
<evidence type="ECO:0000313" key="3">
    <source>
        <dbReference type="Proteomes" id="UP000054279"/>
    </source>
</evidence>
<dbReference type="Proteomes" id="UP000054279">
    <property type="component" value="Unassembled WGS sequence"/>
</dbReference>
<protein>
    <submittedName>
        <fullName evidence="2">Uncharacterized protein</fullName>
    </submittedName>
</protein>
<gene>
    <name evidence="2" type="ORF">M422DRAFT_32247</name>
</gene>
<proteinExistence type="predicted"/>
<feature type="non-terminal residue" evidence="2">
    <location>
        <position position="393"/>
    </location>
</feature>
<reference evidence="2 3" key="1">
    <citation type="submission" date="2014-06" db="EMBL/GenBank/DDBJ databases">
        <title>Evolutionary Origins and Diversification of the Mycorrhizal Mutualists.</title>
        <authorList>
            <consortium name="DOE Joint Genome Institute"/>
            <consortium name="Mycorrhizal Genomics Consortium"/>
            <person name="Kohler A."/>
            <person name="Kuo A."/>
            <person name="Nagy L.G."/>
            <person name="Floudas D."/>
            <person name="Copeland A."/>
            <person name="Barry K.W."/>
            <person name="Cichocki N."/>
            <person name="Veneault-Fourrey C."/>
            <person name="LaButti K."/>
            <person name="Lindquist E.A."/>
            <person name="Lipzen A."/>
            <person name="Lundell T."/>
            <person name="Morin E."/>
            <person name="Murat C."/>
            <person name="Riley R."/>
            <person name="Ohm R."/>
            <person name="Sun H."/>
            <person name="Tunlid A."/>
            <person name="Henrissat B."/>
            <person name="Grigoriev I.V."/>
            <person name="Hibbett D.S."/>
            <person name="Martin F."/>
        </authorList>
    </citation>
    <scope>NUCLEOTIDE SEQUENCE [LARGE SCALE GENOMIC DNA]</scope>
    <source>
        <strain evidence="2 3">SS14</strain>
    </source>
</reference>
<dbReference type="HOGENOM" id="CLU_703152_0_0_1"/>
<dbReference type="OrthoDB" id="3251507at2759"/>
<feature type="region of interest" description="Disordered" evidence="1">
    <location>
        <begin position="370"/>
        <end position="393"/>
    </location>
</feature>
<sequence length="393" mass="45493">LSDHGRVVAFVGYLKRVWQIPNHVQQQERILAYMMHMSERKLRKQLEKLRETVLNLKGFEEALDRWAKQEPSPLLQRWGTDHSSRSLKCCFDELQTLAKTQGFDEPELLQDIEVRINAYRQWFPHITALASTLFLEDVDFGRVELLPDLAYSLRRLRRRCLKLRWYEVGVSLLCTLGRDSIWRILGEEDYVSFLQEPDCESETAPLRLERLELPPLPAPMTRYYSTAQHAVQAILSSINSEESEENDEPYACDISHKPFVEIHWTSTCTPRYHPELQLIEHLQHCDLQITPFYIGGSHLICRACKWYIEGLADNTVAVRTGGLETKYLEVPGEWLLPASEAGRKCAERIGEDAAKLVLHEEDLQRAAWEAENQSELEMEVESSLKDSGMPQND</sequence>
<keyword evidence="3" id="KW-1185">Reference proteome</keyword>
<dbReference type="AlphaFoldDB" id="A0A0C9VR23"/>